<proteinExistence type="predicted"/>
<dbReference type="EMBL" id="CP002069">
    <property type="protein sequence ID" value="ADI73276.1"/>
    <property type="molecule type" value="Genomic_DNA"/>
</dbReference>
<accession>D7E6Q4</accession>
<name>D7E6Q4_METEZ</name>
<organism evidence="1 2">
    <name type="scientific">Methanohalobium evestigatum (strain ATCC BAA-1072 / DSM 3721 / NBRC 107634 / OCM 161 / Z-7303)</name>
    <dbReference type="NCBI Taxonomy" id="644295"/>
    <lineage>
        <taxon>Archaea</taxon>
        <taxon>Methanobacteriati</taxon>
        <taxon>Methanobacteriota</taxon>
        <taxon>Stenosarchaea group</taxon>
        <taxon>Methanomicrobia</taxon>
        <taxon>Methanosarcinales</taxon>
        <taxon>Methanosarcinaceae</taxon>
        <taxon>Methanohalobium</taxon>
    </lineage>
</organism>
<dbReference type="RefSeq" id="WP_013193844.1">
    <property type="nucleotide sequence ID" value="NC_014253.1"/>
</dbReference>
<protein>
    <submittedName>
        <fullName evidence="1">Uncharacterized protein</fullName>
    </submittedName>
</protein>
<dbReference type="KEGG" id="mev:Metev_0351"/>
<evidence type="ECO:0000313" key="1">
    <source>
        <dbReference type="EMBL" id="ADI73276.1"/>
    </source>
</evidence>
<dbReference type="STRING" id="644295.Metev_0351"/>
<dbReference type="HOGENOM" id="CLU_920129_0_0_2"/>
<dbReference type="OrthoDB" id="141735at2157"/>
<reference evidence="1 2" key="1">
    <citation type="submission" date="2010-06" db="EMBL/GenBank/DDBJ databases">
        <title>Complete sequence chromosome of Methanohalobium evestigatum Z-7303.</title>
        <authorList>
            <consortium name="US DOE Joint Genome Institute"/>
            <person name="Lucas S."/>
            <person name="Copeland A."/>
            <person name="Lapidus A."/>
            <person name="Cheng J.-F."/>
            <person name="Bruce D."/>
            <person name="Goodwin L."/>
            <person name="Pitluck S."/>
            <person name="Saunders E."/>
            <person name="Detter J.C."/>
            <person name="Han C."/>
            <person name="Tapia R."/>
            <person name="Land M."/>
            <person name="Hauser L."/>
            <person name="Kyrpides N."/>
            <person name="Mikhailova N."/>
            <person name="Sieprawska-Lupa M."/>
            <person name="Whitman W.B."/>
            <person name="Anderson I."/>
            <person name="Woyke T."/>
        </authorList>
    </citation>
    <scope>NUCLEOTIDE SEQUENCE [LARGE SCALE GENOMIC DNA]</scope>
    <source>
        <strain evidence="2">ATCC BAA-1072 / DSM 3721 / NBRC 107634 / OCM 161 / Z-7303</strain>
    </source>
</reference>
<dbReference type="AlphaFoldDB" id="D7E6Q4"/>
<gene>
    <name evidence="1" type="ordered locus">Metev_0351</name>
</gene>
<evidence type="ECO:0000313" key="2">
    <source>
        <dbReference type="Proteomes" id="UP000000391"/>
    </source>
</evidence>
<sequence length="302" mass="35408">MTFSEINEKPTYMHSEDLLTSDVFGCCSFLEYRDLLDYLLKMSTHFASGNGFTQSREVISDNYFFWPRFKTDLSFIEPDVLIILWHSNNSCSLVIVESKYLSGKSSEADYDIDNITDQLAKELMILETKSFYSQLSSLKRVHVLSEMLLYVSADNEFPEKSFIKSANEYLTKTNTKANRETSSLPLYWLPWWRIENFIYSYLDEKSDDINLRKYRVLKHIRDVLAHKNLSRFVGFRDLFLGSIQLPYSSASKIIEVGKGQSNFYNLSISLDFPVFYGKEEKNNQYDFFVDNLIIDYQYNSEV</sequence>
<dbReference type="Proteomes" id="UP000000391">
    <property type="component" value="Chromosome"/>
</dbReference>
<dbReference type="GeneID" id="9345968"/>
<keyword evidence="2" id="KW-1185">Reference proteome</keyword>